<organism evidence="1 2">
    <name type="scientific">Paraclostridium benzoelyticum</name>
    <dbReference type="NCBI Taxonomy" id="1629550"/>
    <lineage>
        <taxon>Bacteria</taxon>
        <taxon>Bacillati</taxon>
        <taxon>Bacillota</taxon>
        <taxon>Clostridia</taxon>
        <taxon>Peptostreptococcales</taxon>
        <taxon>Peptostreptococcaceae</taxon>
        <taxon>Paraclostridium</taxon>
    </lineage>
</organism>
<dbReference type="Proteomes" id="UP000034407">
    <property type="component" value="Unassembled WGS sequence"/>
</dbReference>
<accession>A0A0M3DC55</accession>
<dbReference type="PATRIC" id="fig|1629550.3.peg.3019"/>
<gene>
    <name evidence="1" type="ORF">VN21_17435</name>
</gene>
<dbReference type="OrthoDB" id="1755089at2"/>
<evidence type="ECO:0000313" key="1">
    <source>
        <dbReference type="EMBL" id="KKX99857.1"/>
    </source>
</evidence>
<proteinExistence type="predicted"/>
<evidence type="ECO:0000313" key="2">
    <source>
        <dbReference type="Proteomes" id="UP000034407"/>
    </source>
</evidence>
<keyword evidence="2" id="KW-1185">Reference proteome</keyword>
<dbReference type="RefSeq" id="WP_046824390.1">
    <property type="nucleotide sequence ID" value="NZ_LBBT01000360.1"/>
</dbReference>
<name>A0A0M3DC55_9FIRM</name>
<protein>
    <submittedName>
        <fullName evidence="1">Uncharacterized protein</fullName>
    </submittedName>
</protein>
<reference evidence="1 2" key="1">
    <citation type="submission" date="2015-04" db="EMBL/GenBank/DDBJ databases">
        <title>Microcin producing Clostridium sp. JC272T.</title>
        <authorList>
            <person name="Jyothsna T."/>
            <person name="Sasikala C."/>
            <person name="Ramana C."/>
        </authorList>
    </citation>
    <scope>NUCLEOTIDE SEQUENCE [LARGE SCALE GENOMIC DNA]</scope>
    <source>
        <strain evidence="1 2">JC272</strain>
    </source>
</reference>
<sequence length="148" mass="16543">MKILVNGNTITEMMTEKVSVIREFRRSEIIEFDFNTVDFNTLDKIIGHIKENKVFYVRLVMMLALSIPSTTLTVYAGGITDIALEMYEIIKDACFGICLLGAAVECIKCVVSGTVEQIGKVAVKYTSFALMIKFLPRAVDMIFRLGGK</sequence>
<dbReference type="AlphaFoldDB" id="A0A0M3DC55"/>
<comment type="caution">
    <text evidence="1">The sequence shown here is derived from an EMBL/GenBank/DDBJ whole genome shotgun (WGS) entry which is preliminary data.</text>
</comment>
<dbReference type="EMBL" id="LBBT01000360">
    <property type="protein sequence ID" value="KKX99857.1"/>
    <property type="molecule type" value="Genomic_DNA"/>
</dbReference>